<dbReference type="Proteomes" id="UP000245081">
    <property type="component" value="Unassembled WGS sequence"/>
</dbReference>
<dbReference type="AlphaFoldDB" id="A0A2R5F2T4"/>
<keyword evidence="2" id="KW-1185">Reference proteome</keyword>
<comment type="caution">
    <text evidence="1">The sequence shown here is derived from an EMBL/GenBank/DDBJ whole genome shotgun (WGS) entry which is preliminary data.</text>
</comment>
<organism evidence="1 2">
    <name type="scientific">Novimethylophilus kurashikiensis</name>
    <dbReference type="NCBI Taxonomy" id="1825523"/>
    <lineage>
        <taxon>Bacteria</taxon>
        <taxon>Pseudomonadati</taxon>
        <taxon>Pseudomonadota</taxon>
        <taxon>Betaproteobacteria</taxon>
        <taxon>Nitrosomonadales</taxon>
        <taxon>Methylophilaceae</taxon>
        <taxon>Novimethylophilus</taxon>
    </lineage>
</organism>
<sequence length="79" mass="8749">MNTTKQCRRVLLAGSEGCQVVYCPDCEIAELEIGAMNIRLEESVFRTVVNMLNTATKKLEGIQGVLVGYPHMLGRGRVH</sequence>
<dbReference type="RefSeq" id="WP_146187105.1">
    <property type="nucleotide sequence ID" value="NZ_BDOQ01000001.1"/>
</dbReference>
<protein>
    <submittedName>
        <fullName evidence="1">Uncharacterized protein</fullName>
    </submittedName>
</protein>
<reference evidence="1 2" key="1">
    <citation type="journal article" date="2018" name="Environ. Microbiol.">
        <title>Isolation and genomic characterization of Novimethylophilus kurashikiensis gen. nov. sp. nov., a new lanthanide-dependent methylotrophic species of Methylophilaceae.</title>
        <authorList>
            <person name="Lv H."/>
            <person name="Sahin N."/>
            <person name="Tani A."/>
        </authorList>
    </citation>
    <scope>NUCLEOTIDE SEQUENCE [LARGE SCALE GENOMIC DNA]</scope>
    <source>
        <strain evidence="1 2">La2-4</strain>
    </source>
</reference>
<accession>A0A2R5F2T4</accession>
<evidence type="ECO:0000313" key="2">
    <source>
        <dbReference type="Proteomes" id="UP000245081"/>
    </source>
</evidence>
<dbReference type="OrthoDB" id="5570418at2"/>
<evidence type="ECO:0000313" key="1">
    <source>
        <dbReference type="EMBL" id="GBG12489.1"/>
    </source>
</evidence>
<gene>
    <name evidence="1" type="ORF">NMK_0020</name>
</gene>
<dbReference type="EMBL" id="BDOQ01000001">
    <property type="protein sequence ID" value="GBG12489.1"/>
    <property type="molecule type" value="Genomic_DNA"/>
</dbReference>
<proteinExistence type="predicted"/>
<name>A0A2R5F2T4_9PROT</name>